<gene>
    <name evidence="2" type="ORF">niasHT_010104</name>
</gene>
<protein>
    <submittedName>
        <fullName evidence="2">Uncharacterized protein</fullName>
    </submittedName>
</protein>
<organism evidence="2 3">
    <name type="scientific">Heterodera trifolii</name>
    <dbReference type="NCBI Taxonomy" id="157864"/>
    <lineage>
        <taxon>Eukaryota</taxon>
        <taxon>Metazoa</taxon>
        <taxon>Ecdysozoa</taxon>
        <taxon>Nematoda</taxon>
        <taxon>Chromadorea</taxon>
        <taxon>Rhabditida</taxon>
        <taxon>Tylenchina</taxon>
        <taxon>Tylenchomorpha</taxon>
        <taxon>Tylenchoidea</taxon>
        <taxon>Heteroderidae</taxon>
        <taxon>Heteroderinae</taxon>
        <taxon>Heterodera</taxon>
    </lineage>
</organism>
<dbReference type="AlphaFoldDB" id="A0ABD2LWS1"/>
<evidence type="ECO:0000313" key="2">
    <source>
        <dbReference type="EMBL" id="KAL3119518.1"/>
    </source>
</evidence>
<sequence length="271" mass="29876">MDRRGVGREGKGGEGRGSWERNEWVSGGGGKWGRLLNRSTRGGYLKEEGMGEAAGISLHRRLIVNPIALVEVRPLPPTPNHLVRHYIVVQASAEDYVIAPAVFEHEPFFMQIRNNILNNMYLQPGLAVGDILVVVGYYWHAAFERVALNGHPTLPGWLHQGQIVSQAEADMVQSIAFVPRFVMHGVVENINFGRHVDHLQVCSVYRISARTAVTTAALACSPISVPPTILDGQTSTSSSNFVAKSAPRICRDRRVQQRAGPSQQTNSTRMH</sequence>
<feature type="region of interest" description="Disordered" evidence="1">
    <location>
        <begin position="252"/>
        <end position="271"/>
    </location>
</feature>
<feature type="compositionally biased region" description="Polar residues" evidence="1">
    <location>
        <begin position="259"/>
        <end position="271"/>
    </location>
</feature>
<comment type="caution">
    <text evidence="2">The sequence shown here is derived from an EMBL/GenBank/DDBJ whole genome shotgun (WGS) entry which is preliminary data.</text>
</comment>
<accession>A0ABD2LWS1</accession>
<evidence type="ECO:0000313" key="3">
    <source>
        <dbReference type="Proteomes" id="UP001620626"/>
    </source>
</evidence>
<keyword evidence="3" id="KW-1185">Reference proteome</keyword>
<name>A0ABD2LWS1_9BILA</name>
<reference evidence="2 3" key="1">
    <citation type="submission" date="2024-10" db="EMBL/GenBank/DDBJ databases">
        <authorList>
            <person name="Kim D."/>
        </authorList>
    </citation>
    <scope>NUCLEOTIDE SEQUENCE [LARGE SCALE GENOMIC DNA]</scope>
    <source>
        <strain evidence="2">BH-2024</strain>
    </source>
</reference>
<evidence type="ECO:0000256" key="1">
    <source>
        <dbReference type="SAM" id="MobiDB-lite"/>
    </source>
</evidence>
<feature type="region of interest" description="Disordered" evidence="1">
    <location>
        <begin position="1"/>
        <end position="22"/>
    </location>
</feature>
<proteinExistence type="predicted"/>
<dbReference type="Proteomes" id="UP001620626">
    <property type="component" value="Unassembled WGS sequence"/>
</dbReference>
<dbReference type="EMBL" id="JBICBT010000242">
    <property type="protein sequence ID" value="KAL3119518.1"/>
    <property type="molecule type" value="Genomic_DNA"/>
</dbReference>